<gene>
    <name evidence="2" type="ORF">PGLA2088_LOCUS50796</name>
</gene>
<comment type="caution">
    <text evidence="2">The sequence shown here is derived from an EMBL/GenBank/DDBJ whole genome shotgun (WGS) entry which is preliminary data.</text>
</comment>
<evidence type="ECO:0000313" key="2">
    <source>
        <dbReference type="EMBL" id="CAE8742070.1"/>
    </source>
</evidence>
<dbReference type="EMBL" id="CAJNNW010037471">
    <property type="protein sequence ID" value="CAE8742070.1"/>
    <property type="molecule type" value="Genomic_DNA"/>
</dbReference>
<dbReference type="Pfam" id="PF13578">
    <property type="entry name" value="Methyltransf_24"/>
    <property type="match status" value="1"/>
</dbReference>
<feature type="signal peptide" evidence="1">
    <location>
        <begin position="1"/>
        <end position="21"/>
    </location>
</feature>
<dbReference type="Gene3D" id="3.40.50.150">
    <property type="entry name" value="Vaccinia Virus protein VP39"/>
    <property type="match status" value="1"/>
</dbReference>
<dbReference type="SUPFAM" id="SSF53335">
    <property type="entry name" value="S-adenosyl-L-methionine-dependent methyltransferases"/>
    <property type="match status" value="1"/>
</dbReference>
<evidence type="ECO:0000256" key="1">
    <source>
        <dbReference type="SAM" id="SignalP"/>
    </source>
</evidence>
<proteinExistence type="predicted"/>
<dbReference type="Proteomes" id="UP000626109">
    <property type="component" value="Unassembled WGS sequence"/>
</dbReference>
<sequence length="567" mass="62550">MALSISVWLTALLLLAPASPAARCGHYHGTLVCAAFPEGSFSQWCWNSEGRQLDDKPLSPQVCCRQAEATTQEVQKACWGENLFGLAFLGCCLYMEHGQTLLARGVTSDQRAASQVVNRGRYPRRESVSLSDLVHDLAGGLGPLRSAYEATDAALLLQLSGALPEVGAHLVGTRKLALQLLGASADRTLSRTQKLVNLHPSRAHALKLFLLSDADESDMRMFWAEYETLVARTAAVASGPRLQPDSNWQHLWVSLAPPAKSIDLSMLPLTRFQARRLHAEGEHLWEKSDLSVEWILDVHVDRLKRLLQFADRSEEEVVWELSRLLTLLSQSLVLLLLSSDLPRLGLPGYRRPPLVLQLARPPIFRGACCERYRLLLWLLQDLRDEMGVSSLDFVEVGVASGTTALFLLEQLPWLSAYLVDPYVGDKSAFKAVVNASLQPFGSRARLLVQPSLEAARHFRQQGALVDVVFLDGDHSESGIRADLWAWTSLLRPEGLLVGHDFSWAHPEVLEAVSGWRAGCTVTLAPDHVFYWRQEPNSTGGTCEDINVQRCKSDAGGPGSSACASVWQ</sequence>
<dbReference type="InterPro" id="IPR029063">
    <property type="entry name" value="SAM-dependent_MTases_sf"/>
</dbReference>
<reference evidence="2" key="1">
    <citation type="submission" date="2021-02" db="EMBL/GenBank/DDBJ databases">
        <authorList>
            <person name="Dougan E. K."/>
            <person name="Rhodes N."/>
            <person name="Thang M."/>
            <person name="Chan C."/>
        </authorList>
    </citation>
    <scope>NUCLEOTIDE SEQUENCE</scope>
</reference>
<feature type="chain" id="PRO_5032756643" evidence="1">
    <location>
        <begin position="22"/>
        <end position="567"/>
    </location>
</feature>
<protein>
    <submittedName>
        <fullName evidence="2">Uncharacterized protein</fullName>
    </submittedName>
</protein>
<dbReference type="AlphaFoldDB" id="A0A813LY48"/>
<name>A0A813LY48_POLGL</name>
<evidence type="ECO:0000313" key="3">
    <source>
        <dbReference type="Proteomes" id="UP000626109"/>
    </source>
</evidence>
<keyword evidence="1" id="KW-0732">Signal</keyword>
<organism evidence="2 3">
    <name type="scientific">Polarella glacialis</name>
    <name type="common">Dinoflagellate</name>
    <dbReference type="NCBI Taxonomy" id="89957"/>
    <lineage>
        <taxon>Eukaryota</taxon>
        <taxon>Sar</taxon>
        <taxon>Alveolata</taxon>
        <taxon>Dinophyceae</taxon>
        <taxon>Suessiales</taxon>
        <taxon>Suessiaceae</taxon>
        <taxon>Polarella</taxon>
    </lineage>
</organism>
<accession>A0A813LY48</accession>